<evidence type="ECO:0000313" key="1">
    <source>
        <dbReference type="EMBL" id="CAG8728593.1"/>
    </source>
</evidence>
<dbReference type="EMBL" id="CAJVPW010032345">
    <property type="protein sequence ID" value="CAG8728593.1"/>
    <property type="molecule type" value="Genomic_DNA"/>
</dbReference>
<protein>
    <submittedName>
        <fullName evidence="1">10474_t:CDS:1</fullName>
    </submittedName>
</protein>
<sequence>RFRFEEVTLGDFQVIIKKDNTPVLIIENMYEVLCKTHSEVDQHEIVEKFVNNCTICAVRKPSFYPLAAKPIIAKNFLSQMQ</sequence>
<keyword evidence="2" id="KW-1185">Reference proteome</keyword>
<dbReference type="Proteomes" id="UP000789366">
    <property type="component" value="Unassembled WGS sequence"/>
</dbReference>
<accession>A0ACA9PYB6</accession>
<organism evidence="1 2">
    <name type="scientific">Cetraspora pellucida</name>
    <dbReference type="NCBI Taxonomy" id="1433469"/>
    <lineage>
        <taxon>Eukaryota</taxon>
        <taxon>Fungi</taxon>
        <taxon>Fungi incertae sedis</taxon>
        <taxon>Mucoromycota</taxon>
        <taxon>Glomeromycotina</taxon>
        <taxon>Glomeromycetes</taxon>
        <taxon>Diversisporales</taxon>
        <taxon>Gigasporaceae</taxon>
        <taxon>Cetraspora</taxon>
    </lineage>
</organism>
<gene>
    <name evidence="1" type="ORF">SPELUC_LOCUS12941</name>
</gene>
<comment type="caution">
    <text evidence="1">The sequence shown here is derived from an EMBL/GenBank/DDBJ whole genome shotgun (WGS) entry which is preliminary data.</text>
</comment>
<reference evidence="1" key="1">
    <citation type="submission" date="2021-06" db="EMBL/GenBank/DDBJ databases">
        <authorList>
            <person name="Kallberg Y."/>
            <person name="Tangrot J."/>
            <person name="Rosling A."/>
        </authorList>
    </citation>
    <scope>NUCLEOTIDE SEQUENCE</scope>
    <source>
        <strain evidence="1">28 12/20/2015</strain>
    </source>
</reference>
<feature type="non-terminal residue" evidence="1">
    <location>
        <position position="1"/>
    </location>
</feature>
<proteinExistence type="predicted"/>
<feature type="non-terminal residue" evidence="1">
    <location>
        <position position="81"/>
    </location>
</feature>
<evidence type="ECO:0000313" key="2">
    <source>
        <dbReference type="Proteomes" id="UP000789366"/>
    </source>
</evidence>
<name>A0ACA9PYB6_9GLOM</name>